<dbReference type="OrthoDB" id="4870234at2"/>
<keyword evidence="1" id="KW-0472">Membrane</keyword>
<dbReference type="Pfam" id="PF07332">
    <property type="entry name" value="Phage_holin_3_6"/>
    <property type="match status" value="1"/>
</dbReference>
<organism evidence="2 3">
    <name type="scientific">Mycobacterium adipatum</name>
    <dbReference type="NCBI Taxonomy" id="1682113"/>
    <lineage>
        <taxon>Bacteria</taxon>
        <taxon>Bacillati</taxon>
        <taxon>Actinomycetota</taxon>
        <taxon>Actinomycetes</taxon>
        <taxon>Mycobacteriales</taxon>
        <taxon>Mycobacteriaceae</taxon>
        <taxon>Mycobacterium</taxon>
    </lineage>
</organism>
<feature type="transmembrane region" description="Helical" evidence="1">
    <location>
        <begin position="48"/>
        <end position="76"/>
    </location>
</feature>
<keyword evidence="1" id="KW-1133">Transmembrane helix</keyword>
<evidence type="ECO:0000256" key="1">
    <source>
        <dbReference type="SAM" id="Phobius"/>
    </source>
</evidence>
<evidence type="ECO:0008006" key="4">
    <source>
        <dbReference type="Google" id="ProtNLM"/>
    </source>
</evidence>
<name>A0A172UGV0_9MYCO</name>
<proteinExistence type="predicted"/>
<sequence length="137" mass="14039">MTDLDANPVEQPSIPELVNRLTTQTSRLIRDELQLAQKEFQLAAKKTAVGGGLFSTAGLLAGLGLLAVVTAAIAGLALVLPVWAAAAVVAVALFAAAGIAAVVGKQQVQRAPDAAHEVLTSVTQDVQAVQEARHGRA</sequence>
<accession>A0A172UGV0</accession>
<gene>
    <name evidence="2" type="ORF">A7U43_00195</name>
</gene>
<feature type="transmembrane region" description="Helical" evidence="1">
    <location>
        <begin position="82"/>
        <end position="103"/>
    </location>
</feature>
<evidence type="ECO:0000313" key="3">
    <source>
        <dbReference type="Proteomes" id="UP000077143"/>
    </source>
</evidence>
<keyword evidence="3" id="KW-1185">Reference proteome</keyword>
<dbReference type="KEGG" id="madi:A7U43_00195"/>
<dbReference type="STRING" id="1682113.A7U43_00195"/>
<dbReference type="EMBL" id="CP015596">
    <property type="protein sequence ID" value="ANE77954.1"/>
    <property type="molecule type" value="Genomic_DNA"/>
</dbReference>
<dbReference type="AlphaFoldDB" id="A0A172UGV0"/>
<dbReference type="InterPro" id="IPR009937">
    <property type="entry name" value="Phage_holin_3_6"/>
</dbReference>
<dbReference type="Proteomes" id="UP000077143">
    <property type="component" value="Chromosome"/>
</dbReference>
<keyword evidence="1" id="KW-0812">Transmembrane</keyword>
<reference evidence="2 3" key="1">
    <citation type="submission" date="2016-05" db="EMBL/GenBank/DDBJ databases">
        <title>Complete genome sequence of a phthalic acid esters degrading Mycobacterium sp. YC-RL4.</title>
        <authorList>
            <person name="Ren L."/>
            <person name="Fan S."/>
            <person name="Ruth N."/>
            <person name="Jia Y."/>
            <person name="Wang J."/>
            <person name="Qiao C."/>
        </authorList>
    </citation>
    <scope>NUCLEOTIDE SEQUENCE [LARGE SCALE GENOMIC DNA]</scope>
    <source>
        <strain evidence="2 3">YC-RL4</strain>
    </source>
</reference>
<evidence type="ECO:0000313" key="2">
    <source>
        <dbReference type="EMBL" id="ANE77954.1"/>
    </source>
</evidence>
<protein>
    <recommendedName>
        <fullName evidence="4">Phage holin family protein</fullName>
    </recommendedName>
</protein>